<protein>
    <submittedName>
        <fullName evidence="3">DUF4230 domain-containing protein</fullName>
    </submittedName>
</protein>
<keyword evidence="4" id="KW-1185">Reference proteome</keyword>
<dbReference type="AlphaFoldDB" id="A0A3A9ZME9"/>
<organism evidence="3 4">
    <name type="scientific">Micromonospora endolithica</name>
    <dbReference type="NCBI Taxonomy" id="230091"/>
    <lineage>
        <taxon>Bacteria</taxon>
        <taxon>Bacillati</taxon>
        <taxon>Actinomycetota</taxon>
        <taxon>Actinomycetes</taxon>
        <taxon>Micromonosporales</taxon>
        <taxon>Micromonosporaceae</taxon>
        <taxon>Micromonospora</taxon>
    </lineage>
</organism>
<keyword evidence="2" id="KW-0472">Membrane</keyword>
<feature type="compositionally biased region" description="Basic and acidic residues" evidence="1">
    <location>
        <begin position="1"/>
        <end position="12"/>
    </location>
</feature>
<keyword evidence="2" id="KW-0812">Transmembrane</keyword>
<accession>A0A3A9ZME9</accession>
<feature type="transmembrane region" description="Helical" evidence="2">
    <location>
        <begin position="52"/>
        <end position="75"/>
    </location>
</feature>
<dbReference type="RefSeq" id="WP_120727781.1">
    <property type="nucleotide sequence ID" value="NZ_RBAK01000003.1"/>
</dbReference>
<evidence type="ECO:0000256" key="2">
    <source>
        <dbReference type="SAM" id="Phobius"/>
    </source>
</evidence>
<gene>
    <name evidence="3" type="ORF">D7223_10975</name>
</gene>
<sequence length="258" mass="28047">MARDAEINEPTREFPGYPTADTLKTRSDEPPQPPEPGGPAPSRPAGGPPRGLLAVLGAAALAVVILLGVQATGLLPDFRNPFAKEQTDRSQPPLLQSIQDLSRYVAAEGNFQVVVDLQNDRRNVPDWLLNERTLFVGAGSVEAYVDFTKISDGAIVQSADGKSVEIKLPAPQLGKTNLDLEKSYVFAEERGLLNRVGELVGGDPNRQQQVYQLAEERITTAARDSGLNQRAEENTRKMLEGLLRSLGYEKVTITYTAP</sequence>
<dbReference type="OrthoDB" id="3366858at2"/>
<evidence type="ECO:0000256" key="1">
    <source>
        <dbReference type="SAM" id="MobiDB-lite"/>
    </source>
</evidence>
<feature type="compositionally biased region" description="Pro residues" evidence="1">
    <location>
        <begin position="30"/>
        <end position="42"/>
    </location>
</feature>
<dbReference type="Proteomes" id="UP000281726">
    <property type="component" value="Unassembled WGS sequence"/>
</dbReference>
<dbReference type="EMBL" id="RBAK01000003">
    <property type="protein sequence ID" value="RKN48507.1"/>
    <property type="molecule type" value="Genomic_DNA"/>
</dbReference>
<evidence type="ECO:0000313" key="3">
    <source>
        <dbReference type="EMBL" id="RKN48507.1"/>
    </source>
</evidence>
<reference evidence="3 4" key="1">
    <citation type="journal article" date="2004" name="Syst. Appl. Microbiol.">
        <title>Cryptoendolithic actinomycetes from antarctic sandstone rock samples: Micromonospora endolithica sp. nov. and two isolates related to Micromonospora coerulea Jensen 1932.</title>
        <authorList>
            <person name="Hirsch P."/>
            <person name="Mevs U."/>
            <person name="Kroppenstedt R.M."/>
            <person name="Schumann P."/>
            <person name="Stackebrandt E."/>
        </authorList>
    </citation>
    <scope>NUCLEOTIDE SEQUENCE [LARGE SCALE GENOMIC DNA]</scope>
    <source>
        <strain evidence="3 4">JCM 12677</strain>
    </source>
</reference>
<dbReference type="Pfam" id="PF14014">
    <property type="entry name" value="DUF4230"/>
    <property type="match status" value="1"/>
</dbReference>
<keyword evidence="2" id="KW-1133">Transmembrane helix</keyword>
<comment type="caution">
    <text evidence="3">The sequence shown here is derived from an EMBL/GenBank/DDBJ whole genome shotgun (WGS) entry which is preliminary data.</text>
</comment>
<dbReference type="InterPro" id="IPR025324">
    <property type="entry name" value="DUF4230"/>
</dbReference>
<proteinExistence type="predicted"/>
<feature type="region of interest" description="Disordered" evidence="1">
    <location>
        <begin position="1"/>
        <end position="48"/>
    </location>
</feature>
<evidence type="ECO:0000313" key="4">
    <source>
        <dbReference type="Proteomes" id="UP000281726"/>
    </source>
</evidence>
<name>A0A3A9ZME9_9ACTN</name>